<feature type="compositionally biased region" description="Polar residues" evidence="1">
    <location>
        <begin position="96"/>
        <end position="113"/>
    </location>
</feature>
<evidence type="ECO:0000313" key="2">
    <source>
        <dbReference type="EMBL" id="PRF20003.1"/>
    </source>
</evidence>
<feature type="region of interest" description="Disordered" evidence="1">
    <location>
        <begin position="85"/>
        <end position="130"/>
    </location>
</feature>
<dbReference type="EMBL" id="PVFZ01000060">
    <property type="protein sequence ID" value="PRF20003.1"/>
    <property type="molecule type" value="Genomic_DNA"/>
</dbReference>
<comment type="caution">
    <text evidence="2">The sequence shown here is derived from an EMBL/GenBank/DDBJ whole genome shotgun (WGS) entry which is preliminary data.</text>
</comment>
<reference evidence="2 3" key="1">
    <citation type="submission" date="2018-03" db="EMBL/GenBank/DDBJ databases">
        <authorList>
            <person name="Nguyen K."/>
            <person name="Fouts D."/>
            <person name="Sutton G."/>
        </authorList>
    </citation>
    <scope>NUCLEOTIDE SEQUENCE [LARGE SCALE GENOMIC DNA]</scope>
    <source>
        <strain evidence="2 3">AU17135</strain>
    </source>
</reference>
<dbReference type="AlphaFoldDB" id="A0A8E2UQV5"/>
<gene>
    <name evidence="2" type="ORF">C6P98_23225</name>
</gene>
<dbReference type="Proteomes" id="UP000237686">
    <property type="component" value="Unassembled WGS sequence"/>
</dbReference>
<sequence length="130" mass="13799">MAHVGLIEVVDGERGTPDVRGLPRKGAGCGRGWRLRMTRTGKKSRTGILADPPRTLARAAANSAYLGSRAATRAILRCIIDSSGRRCDAATPPGGPQTTSRSTVNTTMPTTIVPSMLRRHRNQPRPASAA</sequence>
<organism evidence="2 3">
    <name type="scientific">Burkholderia multivorans</name>
    <dbReference type="NCBI Taxonomy" id="87883"/>
    <lineage>
        <taxon>Bacteria</taxon>
        <taxon>Pseudomonadati</taxon>
        <taxon>Pseudomonadota</taxon>
        <taxon>Betaproteobacteria</taxon>
        <taxon>Burkholderiales</taxon>
        <taxon>Burkholderiaceae</taxon>
        <taxon>Burkholderia</taxon>
        <taxon>Burkholderia cepacia complex</taxon>
    </lineage>
</organism>
<accession>A0A8E2UQV5</accession>
<proteinExistence type="predicted"/>
<name>A0A8E2UQV5_9BURK</name>
<evidence type="ECO:0000256" key="1">
    <source>
        <dbReference type="SAM" id="MobiDB-lite"/>
    </source>
</evidence>
<protein>
    <submittedName>
        <fullName evidence="2">Uncharacterized protein</fullName>
    </submittedName>
</protein>
<evidence type="ECO:0000313" key="3">
    <source>
        <dbReference type="Proteomes" id="UP000237686"/>
    </source>
</evidence>